<dbReference type="Gene3D" id="1.10.357.50">
    <property type="match status" value="1"/>
</dbReference>
<proteinExistence type="inferred from homology"/>
<keyword evidence="4" id="KW-0968">Cytoplasmic vesicle</keyword>
<dbReference type="FunFam" id="1.10.357.50:FF:000009">
    <property type="entry name" value="Exocyst complex component 3-like 1"/>
    <property type="match status" value="1"/>
</dbReference>
<dbReference type="InterPro" id="IPR010326">
    <property type="entry name" value="EXOC3/Sec6"/>
</dbReference>
<dbReference type="GO" id="GO:0000149">
    <property type="term" value="F:SNARE binding"/>
    <property type="evidence" value="ECO:0007669"/>
    <property type="project" value="TreeGrafter"/>
</dbReference>
<name>A0A8C6IP60_MELUD</name>
<evidence type="ECO:0000256" key="3">
    <source>
        <dbReference type="ARBA" id="ARBA00022483"/>
    </source>
</evidence>
<evidence type="ECO:0000256" key="4">
    <source>
        <dbReference type="ARBA" id="ARBA00023329"/>
    </source>
</evidence>
<dbReference type="Gene3D" id="1.10.357.70">
    <property type="entry name" value="Exocyst complex component Sec6, C-terminal domain"/>
    <property type="match status" value="1"/>
</dbReference>
<evidence type="ECO:0000313" key="9">
    <source>
        <dbReference type="Ensembl" id="ENSMUNP00000000207.2"/>
    </source>
</evidence>
<dbReference type="GO" id="GO:0000145">
    <property type="term" value="C:exocyst"/>
    <property type="evidence" value="ECO:0007669"/>
    <property type="project" value="InterPro"/>
</dbReference>
<feature type="region of interest" description="Disordered" evidence="8">
    <location>
        <begin position="24"/>
        <end position="85"/>
    </location>
</feature>
<feature type="compositionally biased region" description="Basic and acidic residues" evidence="8">
    <location>
        <begin position="71"/>
        <end position="85"/>
    </location>
</feature>
<reference evidence="9" key="2">
    <citation type="submission" date="2025-08" db="UniProtKB">
        <authorList>
            <consortium name="Ensembl"/>
        </authorList>
    </citation>
    <scope>IDENTIFICATION</scope>
</reference>
<dbReference type="PANTHER" id="PTHR21292">
    <property type="entry name" value="EXOCYST COMPLEX COMPONENT SEC6-RELATED"/>
    <property type="match status" value="1"/>
</dbReference>
<evidence type="ECO:0000313" key="10">
    <source>
        <dbReference type="Proteomes" id="UP000694405"/>
    </source>
</evidence>
<evidence type="ECO:0000256" key="2">
    <source>
        <dbReference type="ARBA" id="ARBA00009447"/>
    </source>
</evidence>
<dbReference type="GO" id="GO:0030133">
    <property type="term" value="C:transport vesicle"/>
    <property type="evidence" value="ECO:0007669"/>
    <property type="project" value="UniProtKB-SubCell"/>
</dbReference>
<comment type="subunit">
    <text evidence="6">Interacts with EXOC2, EXOC4 and EXOC5; may be part of the exocyst.</text>
</comment>
<accession>A0A8V5GP74</accession>
<dbReference type="AlphaFoldDB" id="A0A8C6IP60"/>
<evidence type="ECO:0000256" key="7">
    <source>
        <dbReference type="ARBA" id="ARBA00070834"/>
    </source>
</evidence>
<dbReference type="InterPro" id="IPR042532">
    <property type="entry name" value="EXOC3/Sec6_C"/>
</dbReference>
<keyword evidence="10" id="KW-1185">Reference proteome</keyword>
<keyword evidence="3" id="KW-0268">Exocytosis</keyword>
<dbReference type="FunFam" id="1.10.357.70:FF:000001">
    <property type="entry name" value="Exocyst complex component 3"/>
    <property type="match status" value="1"/>
</dbReference>
<evidence type="ECO:0000256" key="6">
    <source>
        <dbReference type="ARBA" id="ARBA00065845"/>
    </source>
</evidence>
<dbReference type="Ensembl" id="ENSMUNT00000000261.2">
    <property type="protein sequence ID" value="ENSMUNP00000000207.2"/>
    <property type="gene ID" value="ENSMUNG00000000235.2"/>
</dbReference>
<dbReference type="GO" id="GO:0051601">
    <property type="term" value="P:exocyst localization"/>
    <property type="evidence" value="ECO:0007669"/>
    <property type="project" value="TreeGrafter"/>
</dbReference>
<accession>A0A8C6IP60</accession>
<organism evidence="9 10">
    <name type="scientific">Melopsittacus undulatus</name>
    <name type="common">Budgerigar</name>
    <name type="synonym">Psittacus undulatus</name>
    <dbReference type="NCBI Taxonomy" id="13146"/>
    <lineage>
        <taxon>Eukaryota</taxon>
        <taxon>Metazoa</taxon>
        <taxon>Chordata</taxon>
        <taxon>Craniata</taxon>
        <taxon>Vertebrata</taxon>
        <taxon>Euteleostomi</taxon>
        <taxon>Archelosauria</taxon>
        <taxon>Archosauria</taxon>
        <taxon>Dinosauria</taxon>
        <taxon>Saurischia</taxon>
        <taxon>Theropoda</taxon>
        <taxon>Coelurosauria</taxon>
        <taxon>Aves</taxon>
        <taxon>Neognathae</taxon>
        <taxon>Neoaves</taxon>
        <taxon>Telluraves</taxon>
        <taxon>Australaves</taxon>
        <taxon>Psittaciformes</taxon>
        <taxon>Psittaculidae</taxon>
        <taxon>Melopsittacus</taxon>
    </lineage>
</organism>
<dbReference type="Proteomes" id="UP000694405">
    <property type="component" value="Chromosome Z"/>
</dbReference>
<evidence type="ECO:0000256" key="8">
    <source>
        <dbReference type="SAM" id="MobiDB-lite"/>
    </source>
</evidence>
<evidence type="ECO:0000256" key="1">
    <source>
        <dbReference type="ARBA" id="ARBA00004398"/>
    </source>
</evidence>
<dbReference type="Pfam" id="PF06046">
    <property type="entry name" value="Sec6"/>
    <property type="match status" value="1"/>
</dbReference>
<protein>
    <recommendedName>
        <fullName evidence="7">Exocyst complex component 3-like protein</fullName>
    </recommendedName>
</protein>
<comment type="subcellular location">
    <subcellularLocation>
        <location evidence="1">Cytoplasmic vesicle</location>
        <location evidence="1">Secretory vesicle</location>
    </subcellularLocation>
</comment>
<comment type="function">
    <text evidence="5">As part of the exocyst, may play a role in regulated exocytosis of insulin granules.</text>
</comment>
<sequence length="857" mass="97272">MLCPAPGEGCVWQKDAGGFIPAREGSVSSREWAVPSGNGPSPVRKVRPQWESPALAPLAPHGRDTMGLSAEDERATSPRDEEWPEAEKAEKLARGAALKWASGVFYRPEKLEELGQYHSRETQRNSSIQSRLKLTLLPWSLKVMPISHLCMSHSSCWSWMRWGHRRRVWDVMSTVQSYLEGVSAGLEQLRSAAQEVQSLCQDLGAARWALLNTADCFQGLQQMRALMTEHMQLASVVQVLPQLFSVQEVLSHTLQLLHGQQLLEAHAELMMVEYLRDDILSQLHLRGFSSGQATVLSYFSGLQELNETLAKQLWDIVGSSLHLVHEDPVLFVSAIRIIEREEKIDDTLLLEATFLPPGRPKGWRQKFYHVFQETITGSRFQAPRMDMEGSGLARHLAALQKGIVSELRVVKDLMVQCVPAHYKILSVCTATFHQALSSHLQDILREDLDKQALFLLLEWALRVYHSPEMMGHPDLLPEVDVSALGPLMSPELVDQTERKYVMKVKASVLEWMQRTLEVEFKEWFREEEPETDHQGFFQSALPIIVMQMLKENIQVASLITESLRQKVYNMALEELEAFLGRLREAMVQCGKEHQKDRSIPKYYVSYLLATLNNNLALSSSVSSLDTDTACREVPLSLRAAFDRTQKKACQLLLEELLLDLQPLCLQLHSRKWLLGSQPVSSMCEVIDKYAKDFSRVRRPVFMLLLMETELLVASQYLRALMQKKVVCKNEEERGQLCARLLVDATQLRELFCGLGLDQSQQSLEAVFALQELICLKDPALLSLEVLGFITKYPDVSDEHISTLLDIRGDVSKEVRHMVLDMMAQHPQVVPESYRPIFSTILVPMPELPFCLRKGKCA</sequence>
<reference evidence="9" key="3">
    <citation type="submission" date="2025-09" db="UniProtKB">
        <authorList>
            <consortium name="Ensembl"/>
        </authorList>
    </citation>
    <scope>IDENTIFICATION</scope>
</reference>
<evidence type="ECO:0000256" key="5">
    <source>
        <dbReference type="ARBA" id="ARBA00057986"/>
    </source>
</evidence>
<comment type="similarity">
    <text evidence="2">Belongs to the SEC6 family.</text>
</comment>
<reference evidence="9" key="1">
    <citation type="submission" date="2020-03" db="EMBL/GenBank/DDBJ databases">
        <title>Melopsittacus undulatus (budgerigar) genome, bMelUnd1, maternal haplotype with Z.</title>
        <authorList>
            <person name="Gedman G."/>
            <person name="Mountcastle J."/>
            <person name="Haase B."/>
            <person name="Formenti G."/>
            <person name="Wright T."/>
            <person name="Apodaca J."/>
            <person name="Pelan S."/>
            <person name="Chow W."/>
            <person name="Rhie A."/>
            <person name="Howe K."/>
            <person name="Fedrigo O."/>
            <person name="Jarvis E.D."/>
        </authorList>
    </citation>
    <scope>NUCLEOTIDE SEQUENCE [LARGE SCALE GENOMIC DNA]</scope>
</reference>
<dbReference type="GO" id="GO:0006887">
    <property type="term" value="P:exocytosis"/>
    <property type="evidence" value="ECO:0007669"/>
    <property type="project" value="UniProtKB-KW"/>
</dbReference>
<gene>
    <name evidence="9" type="primary">LOC101876347</name>
</gene>
<dbReference type="PANTHER" id="PTHR21292:SF12">
    <property type="entry name" value="EXOCYST COMPLEX COMPONENT 3-LIKE PROTEIN"/>
    <property type="match status" value="1"/>
</dbReference>